<accession>A0A0H5QIR8</accession>
<dbReference type="EMBL" id="HACM01001441">
    <property type="protein sequence ID" value="CRZ01883.1"/>
    <property type="molecule type" value="Transcribed_RNA"/>
</dbReference>
<dbReference type="InterPro" id="IPR016024">
    <property type="entry name" value="ARM-type_fold"/>
</dbReference>
<feature type="non-terminal residue" evidence="2">
    <location>
        <position position="1"/>
    </location>
</feature>
<dbReference type="PANTHER" id="PTHR21467">
    <property type="entry name" value="PROTEIN PHOSPHATASE 4 REGULATORY SUBUNIT 4 PPP4R4"/>
    <property type="match status" value="1"/>
</dbReference>
<feature type="region of interest" description="Disordered" evidence="1">
    <location>
        <begin position="365"/>
        <end position="388"/>
    </location>
</feature>
<organism evidence="2">
    <name type="scientific">Spongospora subterranea</name>
    <dbReference type="NCBI Taxonomy" id="70186"/>
    <lineage>
        <taxon>Eukaryota</taxon>
        <taxon>Sar</taxon>
        <taxon>Rhizaria</taxon>
        <taxon>Endomyxa</taxon>
        <taxon>Phytomyxea</taxon>
        <taxon>Plasmodiophorida</taxon>
        <taxon>Plasmodiophoridae</taxon>
        <taxon>Spongospora</taxon>
    </lineage>
</organism>
<evidence type="ECO:0000313" key="2">
    <source>
        <dbReference type="EMBL" id="CRZ01883.1"/>
    </source>
</evidence>
<protein>
    <submittedName>
        <fullName evidence="2">Uncharacterized protein</fullName>
    </submittedName>
</protein>
<name>A0A0H5QIR8_9EUKA</name>
<dbReference type="AlphaFoldDB" id="A0A0H5QIR8"/>
<feature type="region of interest" description="Disordered" evidence="1">
    <location>
        <begin position="1"/>
        <end position="23"/>
    </location>
</feature>
<reference evidence="2" key="1">
    <citation type="submission" date="2015-04" db="EMBL/GenBank/DDBJ databases">
        <title>The genome sequence of the plant pathogenic Rhizarian Plasmodiophora brassicae reveals insights in its biotrophic life cycle and the origin of chitin synthesis.</title>
        <authorList>
            <person name="Schwelm A."/>
            <person name="Fogelqvist J."/>
            <person name="Knaust A."/>
            <person name="Julke S."/>
            <person name="Lilja T."/>
            <person name="Dhandapani V."/>
            <person name="Bonilla-Rosso G."/>
            <person name="Karlsson M."/>
            <person name="Shevchenko A."/>
            <person name="Choi S.R."/>
            <person name="Kim H.G."/>
            <person name="Park J.Y."/>
            <person name="Lim Y.P."/>
            <person name="Ludwig-Muller J."/>
            <person name="Dixelius C."/>
        </authorList>
    </citation>
    <scope>NUCLEOTIDE SEQUENCE</scope>
    <source>
        <tissue evidence="2">Potato root galls</tissue>
    </source>
</reference>
<dbReference type="InterPro" id="IPR011989">
    <property type="entry name" value="ARM-like"/>
</dbReference>
<dbReference type="PANTHER" id="PTHR21467:SF0">
    <property type="entry name" value="SERINE_THREONINE-PROTEIN PHOSPHATASE 4 REGULATORY SUBUNIT 4"/>
    <property type="match status" value="1"/>
</dbReference>
<proteinExistence type="predicted"/>
<evidence type="ECO:0000256" key="1">
    <source>
        <dbReference type="SAM" id="MobiDB-lite"/>
    </source>
</evidence>
<sequence length="388" mass="43015">PRPQPLHRSSVQGPTTNPDQGAPSTIIDEQILRILIDYDVKLELRWRERELLFKKLGELCSILNADLLFQIWSDPLLSAMHYDGRPVQLAAAATLVQLMRHQTRWVTRIEICQRIINDFAQSGTGRDRLLFLDMCPMLGRHFSRKWYRDRILNMAIGLCDDDVAIVRARATLLLASHCRQLVEPGPEEEDGRCAVSSSTVMKLIDRLLLDPNRDVQEAAQRAKKDLSCPVKTDAEFEAQDAAKELSEETIFHDDCSNFSAEFFKVRRSSSLSNIAEPNAGSSSTKSPSPVPAKKKSTTNMAVKIRAKTKMRKPPPELPAIQVKVKPETASAPLADANCPAPALAAHKNGRVPTLPTRLIGAVSAAKPSRTSVTGLLMPIQPPPSVKKR</sequence>
<dbReference type="SUPFAM" id="SSF48371">
    <property type="entry name" value="ARM repeat"/>
    <property type="match status" value="1"/>
</dbReference>
<feature type="compositionally biased region" description="Pro residues" evidence="1">
    <location>
        <begin position="379"/>
        <end position="388"/>
    </location>
</feature>
<dbReference type="Gene3D" id="1.25.10.10">
    <property type="entry name" value="Leucine-rich Repeat Variant"/>
    <property type="match status" value="1"/>
</dbReference>
<feature type="region of interest" description="Disordered" evidence="1">
    <location>
        <begin position="273"/>
        <end position="299"/>
    </location>
</feature>
<dbReference type="InterPro" id="IPR039918">
    <property type="entry name" value="PPP4R4"/>
</dbReference>
<feature type="compositionally biased region" description="Polar residues" evidence="1">
    <location>
        <begin position="7"/>
        <end position="23"/>
    </location>
</feature>